<gene>
    <name evidence="2" type="ORF">SAMN05421664_2278</name>
</gene>
<organism evidence="2 3">
    <name type="scientific">Chryseobacterium soldanellicola</name>
    <dbReference type="NCBI Taxonomy" id="311333"/>
    <lineage>
        <taxon>Bacteria</taxon>
        <taxon>Pseudomonadati</taxon>
        <taxon>Bacteroidota</taxon>
        <taxon>Flavobacteriia</taxon>
        <taxon>Flavobacteriales</taxon>
        <taxon>Weeksellaceae</taxon>
        <taxon>Chryseobacterium group</taxon>
        <taxon>Chryseobacterium</taxon>
    </lineage>
</organism>
<proteinExistence type="predicted"/>
<keyword evidence="2" id="KW-0808">Transferase</keyword>
<protein>
    <submittedName>
        <fullName evidence="2">Acetyltransferase, GNAT family</fullName>
    </submittedName>
</protein>
<dbReference type="InterPro" id="IPR016181">
    <property type="entry name" value="Acyl_CoA_acyltransferase"/>
</dbReference>
<dbReference type="EMBL" id="FNKL01000003">
    <property type="protein sequence ID" value="SDQ71125.1"/>
    <property type="molecule type" value="Genomic_DNA"/>
</dbReference>
<dbReference type="GO" id="GO:0016747">
    <property type="term" value="F:acyltransferase activity, transferring groups other than amino-acyl groups"/>
    <property type="evidence" value="ECO:0007669"/>
    <property type="project" value="InterPro"/>
</dbReference>
<dbReference type="PROSITE" id="PS51186">
    <property type="entry name" value="GNAT"/>
    <property type="match status" value="1"/>
</dbReference>
<dbReference type="PANTHER" id="PTHR43072">
    <property type="entry name" value="N-ACETYLTRANSFERASE"/>
    <property type="match status" value="1"/>
</dbReference>
<dbReference type="Gene3D" id="3.40.630.30">
    <property type="match status" value="1"/>
</dbReference>
<sequence>MIINKFHMKNTRKATIQDLAQLAELFDQYRVFYHKNSDIPAAEIFLKERIENKDSEIFVAEENGNLVGFVQLYPLFSSTRMKRYWLLNDLYVNKNYRGKGFSKELIEESKELAKSTNASGVLLETGKSNDIGNQLYPACGFESYDSVNFYEWTNNS</sequence>
<dbReference type="InterPro" id="IPR000182">
    <property type="entry name" value="GNAT_dom"/>
</dbReference>
<dbReference type="STRING" id="311333.SAMN05421664_2278"/>
<dbReference type="Pfam" id="PF00583">
    <property type="entry name" value="Acetyltransf_1"/>
    <property type="match status" value="1"/>
</dbReference>
<dbReference type="AlphaFoldDB" id="A0A1H1D3L7"/>
<dbReference type="CDD" id="cd04301">
    <property type="entry name" value="NAT_SF"/>
    <property type="match status" value="1"/>
</dbReference>
<accession>A0A1H1D3L7</accession>
<reference evidence="3" key="1">
    <citation type="submission" date="2016-10" db="EMBL/GenBank/DDBJ databases">
        <authorList>
            <person name="Varghese N."/>
            <person name="Submissions S."/>
        </authorList>
    </citation>
    <scope>NUCLEOTIDE SEQUENCE [LARGE SCALE GENOMIC DNA]</scope>
    <source>
        <strain evidence="3">DSM 17072</strain>
    </source>
</reference>
<name>A0A1H1D3L7_9FLAO</name>
<feature type="domain" description="N-acetyltransferase" evidence="1">
    <location>
        <begin position="9"/>
        <end position="156"/>
    </location>
</feature>
<dbReference type="Proteomes" id="UP000199627">
    <property type="component" value="Unassembled WGS sequence"/>
</dbReference>
<dbReference type="SUPFAM" id="SSF55729">
    <property type="entry name" value="Acyl-CoA N-acyltransferases (Nat)"/>
    <property type="match status" value="1"/>
</dbReference>
<keyword evidence="3" id="KW-1185">Reference proteome</keyword>
<evidence type="ECO:0000313" key="2">
    <source>
        <dbReference type="EMBL" id="SDQ71125.1"/>
    </source>
</evidence>
<evidence type="ECO:0000259" key="1">
    <source>
        <dbReference type="PROSITE" id="PS51186"/>
    </source>
</evidence>
<dbReference type="PANTHER" id="PTHR43072:SF58">
    <property type="entry name" value="N-ACETYLTRANSFERASE DOMAIN-CONTAINING PROTEIN"/>
    <property type="match status" value="1"/>
</dbReference>
<evidence type="ECO:0000313" key="3">
    <source>
        <dbReference type="Proteomes" id="UP000199627"/>
    </source>
</evidence>